<feature type="compositionally biased region" description="Basic and acidic residues" evidence="6">
    <location>
        <begin position="325"/>
        <end position="338"/>
    </location>
</feature>
<dbReference type="InterPro" id="IPR013083">
    <property type="entry name" value="Znf_RING/FYVE/PHD"/>
</dbReference>
<dbReference type="PANTHER" id="PTHR13063">
    <property type="entry name" value="ENOS INTERACTING PROTEIN"/>
    <property type="match status" value="1"/>
</dbReference>
<dbReference type="SUPFAM" id="SSF57850">
    <property type="entry name" value="RING/U-box"/>
    <property type="match status" value="2"/>
</dbReference>
<evidence type="ECO:0000256" key="2">
    <source>
        <dbReference type="ARBA" id="ARBA00022771"/>
    </source>
</evidence>
<feature type="compositionally biased region" description="Basic and acidic residues" evidence="6">
    <location>
        <begin position="134"/>
        <end position="166"/>
    </location>
</feature>
<dbReference type="Pfam" id="PF13445">
    <property type="entry name" value="zf-RING_UBOX"/>
    <property type="match status" value="1"/>
</dbReference>
<feature type="region of interest" description="Disordered" evidence="6">
    <location>
        <begin position="320"/>
        <end position="357"/>
    </location>
</feature>
<protein>
    <recommendedName>
        <fullName evidence="7">RING-type domain-containing protein</fullName>
    </recommendedName>
</protein>
<evidence type="ECO:0000256" key="6">
    <source>
        <dbReference type="SAM" id="MobiDB-lite"/>
    </source>
</evidence>
<dbReference type="Gene3D" id="3.30.40.10">
    <property type="entry name" value="Zinc/RING finger domain, C3HC4 (zinc finger)"/>
    <property type="match status" value="2"/>
</dbReference>
<gene>
    <name evidence="8" type="ORF">VTK73DRAFT_9220</name>
</gene>
<dbReference type="Proteomes" id="UP001586593">
    <property type="component" value="Unassembled WGS sequence"/>
</dbReference>
<dbReference type="PROSITE" id="PS00518">
    <property type="entry name" value="ZF_RING_1"/>
    <property type="match status" value="1"/>
</dbReference>
<evidence type="ECO:0000259" key="7">
    <source>
        <dbReference type="PROSITE" id="PS50089"/>
    </source>
</evidence>
<dbReference type="PANTHER" id="PTHR13063:SF10">
    <property type="entry name" value="NITRIC OXIDE SYNTHASE-INTERACTING PROTEIN"/>
    <property type="match status" value="1"/>
</dbReference>
<dbReference type="SMART" id="SM00184">
    <property type="entry name" value="RING"/>
    <property type="match status" value="1"/>
</dbReference>
<dbReference type="PROSITE" id="PS50089">
    <property type="entry name" value="ZF_RING_2"/>
    <property type="match status" value="1"/>
</dbReference>
<sequence>MSHSKRNTSRPVFTAHERALAKAAWSSSSARLSRESFLPFASCSLCLEDAVDPVACARGDIFCRECALSNILAQKKEIKRLEKARELEEREALEERARQEAEAQERAIREFELTQAGLDPKGGRRPSATAASGVDDRREERSAQEVPEQKRGEKRKFSLDPDELERIAADERAKARKAIEEEKAMKPTLPSFWTPSITPTSNKNNILHEVKKKTKTRPVCPASAEDSPHYYSLHELITVRFTEDGHTGGGDNARPQRVCPACKKALSNASKAMLAKPCGHVVCRGCVFKFMQPSGRRDPHAPEADPEGVRCYVCDANLSDSASSPEEKKGKGSKDKIRPGLVEIHSDGTGFSAGGANQVKRNGVAFQC</sequence>
<dbReference type="InterPro" id="IPR016818">
    <property type="entry name" value="NOSIP"/>
</dbReference>
<keyword evidence="4" id="KW-0539">Nucleus</keyword>
<dbReference type="InterPro" id="IPR001841">
    <property type="entry name" value="Znf_RING"/>
</dbReference>
<accession>A0ABR3W3V2</accession>
<evidence type="ECO:0000313" key="9">
    <source>
        <dbReference type="Proteomes" id="UP001586593"/>
    </source>
</evidence>
<proteinExistence type="inferred from homology"/>
<dbReference type="EMBL" id="JAZHXJ010000742">
    <property type="protein sequence ID" value="KAL1852449.1"/>
    <property type="molecule type" value="Genomic_DNA"/>
</dbReference>
<keyword evidence="1" id="KW-0479">Metal-binding</keyword>
<comment type="caution">
    <text evidence="8">The sequence shown here is derived from an EMBL/GenBank/DDBJ whole genome shotgun (WGS) entry which is preliminary data.</text>
</comment>
<comment type="similarity">
    <text evidence="4">Belongs to the NOSIP family.</text>
</comment>
<feature type="region of interest" description="Disordered" evidence="6">
    <location>
        <begin position="111"/>
        <end position="166"/>
    </location>
</feature>
<name>A0ABR3W3V2_9PEZI</name>
<evidence type="ECO:0000256" key="3">
    <source>
        <dbReference type="ARBA" id="ARBA00022833"/>
    </source>
</evidence>
<dbReference type="InterPro" id="IPR027370">
    <property type="entry name" value="Znf-RING_euk"/>
</dbReference>
<keyword evidence="2 5" id="KW-0863">Zinc-finger</keyword>
<keyword evidence="3" id="KW-0862">Zinc</keyword>
<evidence type="ECO:0000256" key="5">
    <source>
        <dbReference type="PROSITE-ProRule" id="PRU00175"/>
    </source>
</evidence>
<evidence type="ECO:0000256" key="1">
    <source>
        <dbReference type="ARBA" id="ARBA00022723"/>
    </source>
</evidence>
<keyword evidence="9" id="KW-1185">Reference proteome</keyword>
<comment type="subcellular location">
    <subcellularLocation>
        <location evidence="4">Nucleus</location>
    </subcellularLocation>
</comment>
<feature type="domain" description="RING-type" evidence="7">
    <location>
        <begin position="259"/>
        <end position="315"/>
    </location>
</feature>
<reference evidence="8 9" key="1">
    <citation type="journal article" date="2024" name="Commun. Biol.">
        <title>Comparative genomic analysis of thermophilic fungi reveals convergent evolutionary adaptations and gene losses.</title>
        <authorList>
            <person name="Steindorff A.S."/>
            <person name="Aguilar-Pontes M.V."/>
            <person name="Robinson A.J."/>
            <person name="Andreopoulos B."/>
            <person name="LaButti K."/>
            <person name="Kuo A."/>
            <person name="Mondo S."/>
            <person name="Riley R."/>
            <person name="Otillar R."/>
            <person name="Haridas S."/>
            <person name="Lipzen A."/>
            <person name="Grimwood J."/>
            <person name="Schmutz J."/>
            <person name="Clum A."/>
            <person name="Reid I.D."/>
            <person name="Moisan M.C."/>
            <person name="Butler G."/>
            <person name="Nguyen T.T.M."/>
            <person name="Dewar K."/>
            <person name="Conant G."/>
            <person name="Drula E."/>
            <person name="Henrissat B."/>
            <person name="Hansel C."/>
            <person name="Singer S."/>
            <person name="Hutchinson M.I."/>
            <person name="de Vries R.P."/>
            <person name="Natvig D.O."/>
            <person name="Powell A.J."/>
            <person name="Tsang A."/>
            <person name="Grigoriev I.V."/>
        </authorList>
    </citation>
    <scope>NUCLEOTIDE SEQUENCE [LARGE SCALE GENOMIC DNA]</scope>
    <source>
        <strain evidence="8 9">ATCC 24622</strain>
    </source>
</reference>
<evidence type="ECO:0000256" key="4">
    <source>
        <dbReference type="PIRNR" id="PIRNR023577"/>
    </source>
</evidence>
<organism evidence="8 9">
    <name type="scientific">Phialemonium thermophilum</name>
    <dbReference type="NCBI Taxonomy" id="223376"/>
    <lineage>
        <taxon>Eukaryota</taxon>
        <taxon>Fungi</taxon>
        <taxon>Dikarya</taxon>
        <taxon>Ascomycota</taxon>
        <taxon>Pezizomycotina</taxon>
        <taxon>Sordariomycetes</taxon>
        <taxon>Sordariomycetidae</taxon>
        <taxon>Cephalothecales</taxon>
        <taxon>Cephalothecaceae</taxon>
        <taxon>Phialemonium</taxon>
    </lineage>
</organism>
<evidence type="ECO:0000313" key="8">
    <source>
        <dbReference type="EMBL" id="KAL1852449.1"/>
    </source>
</evidence>
<dbReference type="InterPro" id="IPR017907">
    <property type="entry name" value="Znf_RING_CS"/>
</dbReference>
<dbReference type="PIRSF" id="PIRSF023577">
    <property type="entry name" value="ENOS_interacting"/>
    <property type="match status" value="1"/>
</dbReference>